<dbReference type="EMBL" id="GBRH01217239">
    <property type="protein sequence ID" value="JAD80656.1"/>
    <property type="molecule type" value="Transcribed_RNA"/>
</dbReference>
<evidence type="ECO:0000313" key="1">
    <source>
        <dbReference type="EMBL" id="JAD80656.1"/>
    </source>
</evidence>
<dbReference type="AlphaFoldDB" id="A0A0A9CYL6"/>
<reference evidence="1" key="2">
    <citation type="journal article" date="2015" name="Data Brief">
        <title>Shoot transcriptome of the giant reed, Arundo donax.</title>
        <authorList>
            <person name="Barrero R.A."/>
            <person name="Guerrero F.D."/>
            <person name="Moolhuijzen P."/>
            <person name="Goolsby J.A."/>
            <person name="Tidwell J."/>
            <person name="Bellgard S.E."/>
            <person name="Bellgard M.I."/>
        </authorList>
    </citation>
    <scope>NUCLEOTIDE SEQUENCE</scope>
    <source>
        <tissue evidence="1">Shoot tissue taken approximately 20 cm above the soil surface</tissue>
    </source>
</reference>
<protein>
    <submittedName>
        <fullName evidence="1">Uncharacterized protein</fullName>
    </submittedName>
</protein>
<name>A0A0A9CYL6_ARUDO</name>
<organism evidence="1">
    <name type="scientific">Arundo donax</name>
    <name type="common">Giant reed</name>
    <name type="synonym">Donax arundinaceus</name>
    <dbReference type="NCBI Taxonomy" id="35708"/>
    <lineage>
        <taxon>Eukaryota</taxon>
        <taxon>Viridiplantae</taxon>
        <taxon>Streptophyta</taxon>
        <taxon>Embryophyta</taxon>
        <taxon>Tracheophyta</taxon>
        <taxon>Spermatophyta</taxon>
        <taxon>Magnoliopsida</taxon>
        <taxon>Liliopsida</taxon>
        <taxon>Poales</taxon>
        <taxon>Poaceae</taxon>
        <taxon>PACMAD clade</taxon>
        <taxon>Arundinoideae</taxon>
        <taxon>Arundineae</taxon>
        <taxon>Arundo</taxon>
    </lineage>
</organism>
<sequence length="39" mass="4568">MSSIRMIISFLWDLMLVGQSSEYFLIFSIKFSNSSNFDI</sequence>
<proteinExistence type="predicted"/>
<reference evidence="1" key="1">
    <citation type="submission" date="2014-09" db="EMBL/GenBank/DDBJ databases">
        <authorList>
            <person name="Magalhaes I.L.F."/>
            <person name="Oliveira U."/>
            <person name="Santos F.R."/>
            <person name="Vidigal T.H.D.A."/>
            <person name="Brescovit A.D."/>
            <person name="Santos A.J."/>
        </authorList>
    </citation>
    <scope>NUCLEOTIDE SEQUENCE</scope>
    <source>
        <tissue evidence="1">Shoot tissue taken approximately 20 cm above the soil surface</tissue>
    </source>
</reference>
<accession>A0A0A9CYL6</accession>